<dbReference type="AlphaFoldDB" id="A0A806X459"/>
<sequence length="220" mass="24761">MLKILILSEDKYYADGLSRLIQDVAEALCSDPVIFLSPAASGDYLLADMAFCDIPASTGLRCCSLGFSYHLHFRMSPVCCYTGLYDGEGDTLPCPGQFSSLLSRRAPETVVRDVLCRQMMEMKTAPYYRRRRSVCRGCRLPVLTSRELDVLSEISRGGSVLKIARAMGISDKTVSTYKCRMMKKLGDRNGHMLYRYAIWFANLLSEPEETPGHEEFYSGR</sequence>
<dbReference type="KEGG" id="kle:AO703_08450"/>
<evidence type="ECO:0000256" key="1">
    <source>
        <dbReference type="ARBA" id="ARBA00023125"/>
    </source>
</evidence>
<feature type="domain" description="HTH luxR-type" evidence="2">
    <location>
        <begin position="136"/>
        <end position="201"/>
    </location>
</feature>
<dbReference type="InterPro" id="IPR036388">
    <property type="entry name" value="WH-like_DNA-bd_sf"/>
</dbReference>
<reference evidence="4" key="1">
    <citation type="submission" date="2015-10" db="EMBL/GenBank/DDBJ databases">
        <title>Complete Genome Sequencing of Klebsiella sp. strain G5.</title>
        <authorList>
            <person name="Chan K.-G."/>
            <person name="Chen J.-W."/>
        </authorList>
    </citation>
    <scope>NUCLEOTIDE SEQUENCE [LARGE SCALE GENOMIC DNA]</scope>
    <source>
        <strain evidence="4">G5</strain>
    </source>
</reference>
<dbReference type="InterPro" id="IPR000792">
    <property type="entry name" value="Tscrpt_reg_LuxR_C"/>
</dbReference>
<dbReference type="SMART" id="SM00421">
    <property type="entry name" value="HTH_LUXR"/>
    <property type="match status" value="1"/>
</dbReference>
<name>A0A806X459_9ENTR</name>
<dbReference type="PROSITE" id="PS00622">
    <property type="entry name" value="HTH_LUXR_1"/>
    <property type="match status" value="1"/>
</dbReference>
<dbReference type="Proteomes" id="UP000069162">
    <property type="component" value="Chromosome"/>
</dbReference>
<dbReference type="Pfam" id="PF00196">
    <property type="entry name" value="GerE"/>
    <property type="match status" value="1"/>
</dbReference>
<evidence type="ECO:0000313" key="3">
    <source>
        <dbReference type="EMBL" id="ALR76324.1"/>
    </source>
</evidence>
<keyword evidence="1" id="KW-0238">DNA-binding</keyword>
<accession>A0A806X459</accession>
<dbReference type="GO" id="GO:0006355">
    <property type="term" value="P:regulation of DNA-templated transcription"/>
    <property type="evidence" value="ECO:0007669"/>
    <property type="project" value="InterPro"/>
</dbReference>
<protein>
    <recommendedName>
        <fullName evidence="2">HTH luxR-type domain-containing protein</fullName>
    </recommendedName>
</protein>
<gene>
    <name evidence="3" type="ORF">AO703_08450</name>
</gene>
<dbReference type="PRINTS" id="PR00038">
    <property type="entry name" value="HTHLUXR"/>
</dbReference>
<evidence type="ECO:0000259" key="2">
    <source>
        <dbReference type="PROSITE" id="PS50043"/>
    </source>
</evidence>
<dbReference type="SUPFAM" id="SSF46894">
    <property type="entry name" value="C-terminal effector domain of the bipartite response regulators"/>
    <property type="match status" value="1"/>
</dbReference>
<evidence type="ECO:0000313" key="4">
    <source>
        <dbReference type="Proteomes" id="UP000069162"/>
    </source>
</evidence>
<dbReference type="PROSITE" id="PS50043">
    <property type="entry name" value="HTH_LUXR_2"/>
    <property type="match status" value="1"/>
</dbReference>
<dbReference type="EMBL" id="CP012871">
    <property type="protein sequence ID" value="ALR76324.1"/>
    <property type="molecule type" value="Genomic_DNA"/>
</dbReference>
<dbReference type="Gene3D" id="1.10.10.10">
    <property type="entry name" value="Winged helix-like DNA-binding domain superfamily/Winged helix DNA-binding domain"/>
    <property type="match status" value="1"/>
</dbReference>
<organism evidence="3 4">
    <name type="scientific">[Enterobacter] lignolyticus</name>
    <dbReference type="NCBI Taxonomy" id="1334193"/>
    <lineage>
        <taxon>Bacteria</taxon>
        <taxon>Pseudomonadati</taxon>
        <taxon>Pseudomonadota</taxon>
        <taxon>Gammaproteobacteria</taxon>
        <taxon>Enterobacterales</taxon>
        <taxon>Enterobacteriaceae</taxon>
        <taxon>Pluralibacter</taxon>
    </lineage>
</organism>
<dbReference type="RefSeq" id="WP_062740877.1">
    <property type="nucleotide sequence ID" value="NZ_CP012871.1"/>
</dbReference>
<proteinExistence type="predicted"/>
<dbReference type="CDD" id="cd06170">
    <property type="entry name" value="LuxR_C_like"/>
    <property type="match status" value="1"/>
</dbReference>
<dbReference type="InterPro" id="IPR016032">
    <property type="entry name" value="Sig_transdc_resp-reg_C-effctor"/>
</dbReference>
<dbReference type="GO" id="GO:0003677">
    <property type="term" value="F:DNA binding"/>
    <property type="evidence" value="ECO:0007669"/>
    <property type="project" value="UniProtKB-KW"/>
</dbReference>